<evidence type="ECO:0000313" key="9">
    <source>
        <dbReference type="EMBL" id="AFK74887.1"/>
    </source>
</evidence>
<sequence length="299" mass="35034">MDKYLETYEEENCSNQEEESRIKIISRLNKTENIFDKNESSNDSISQYDEAENLSPVYDIIHSKSTTHTCKNNLTMTNYLKLQPPFPVATSLLSVVKKQNDSLFYNNLSPLYSQNTCWSQKKISQRKNQFLNLDSDELELNMNCYHEPNVEENELKNKHGNHAELNLNCFHGQNVEENELKNNHGNHVILPSFFSPSVSLEEKRNHNLLDISKRRIHSCNYNGCNKVYTKSSHLKAHVRTHTGEKPYKCTWESCTWKFSRSDELTRHFRKHTGARPFKCHSCDRAFSRSDHLALHIKRH</sequence>
<evidence type="ECO:0000256" key="3">
    <source>
        <dbReference type="ARBA" id="ARBA00022737"/>
    </source>
</evidence>
<proteinExistence type="evidence at transcript level"/>
<feature type="domain" description="C2H2-type" evidence="8">
    <location>
        <begin position="217"/>
        <end position="246"/>
    </location>
</feature>
<evidence type="ECO:0000256" key="6">
    <source>
        <dbReference type="ARBA" id="ARBA00023242"/>
    </source>
</evidence>
<dbReference type="PROSITE" id="PS00028">
    <property type="entry name" value="ZINC_FINGER_C2H2_1"/>
    <property type="match status" value="3"/>
</dbReference>
<dbReference type="Gene3D" id="3.30.160.60">
    <property type="entry name" value="Classic Zinc Finger"/>
    <property type="match status" value="3"/>
</dbReference>
<dbReference type="InterPro" id="IPR013087">
    <property type="entry name" value="Znf_C2H2_type"/>
</dbReference>
<dbReference type="AlphaFoldDB" id="I3V7X3"/>
<name>I3V7X3_HYDVU</name>
<dbReference type="GO" id="GO:0000978">
    <property type="term" value="F:RNA polymerase II cis-regulatory region sequence-specific DNA binding"/>
    <property type="evidence" value="ECO:0007669"/>
    <property type="project" value="TreeGrafter"/>
</dbReference>
<dbReference type="EMBL" id="JQ994225">
    <property type="protein sequence ID" value="AFK74887.1"/>
    <property type="molecule type" value="mRNA"/>
</dbReference>
<keyword evidence="2" id="KW-0479">Metal-binding</keyword>
<dbReference type="PANTHER" id="PTHR23235:SF77">
    <property type="entry name" value="KRUEPPEL-LIKE FACTOR 7"/>
    <property type="match status" value="1"/>
</dbReference>
<evidence type="ECO:0000256" key="1">
    <source>
        <dbReference type="ARBA" id="ARBA00004123"/>
    </source>
</evidence>
<dbReference type="GO" id="GO:0005634">
    <property type="term" value="C:nucleus"/>
    <property type="evidence" value="ECO:0007669"/>
    <property type="project" value="UniProtKB-SubCell"/>
</dbReference>
<keyword evidence="3" id="KW-0677">Repeat</keyword>
<dbReference type="FunFam" id="3.30.160.60:FF:000018">
    <property type="entry name" value="Krueppel-like factor 15"/>
    <property type="match status" value="1"/>
</dbReference>
<dbReference type="GO" id="GO:0008270">
    <property type="term" value="F:zinc ion binding"/>
    <property type="evidence" value="ECO:0007669"/>
    <property type="project" value="UniProtKB-KW"/>
</dbReference>
<keyword evidence="6" id="KW-0539">Nucleus</keyword>
<reference evidence="9" key="1">
    <citation type="journal article" date="2012" name="Mol. Biol. Evol.">
        <title>Molecular signatures of the three stem cell lineages in hydra and the emergence of stem cell function at the base of multicellularity.</title>
        <authorList>
            <person name="Hemmrich G."/>
            <person name="Khalturin K."/>
            <person name="Boehm A.M."/>
            <person name="Puchert M."/>
            <person name="Anton-Erxleben F."/>
            <person name="Wittlieb J."/>
            <person name="Klostermeier U.C."/>
            <person name="Rosenstiel P."/>
            <person name="Oberg H.H."/>
            <person name="Domazet-Loso T."/>
            <person name="Sugimoto T."/>
            <person name="Niwa H."/>
            <person name="Bosch T.C."/>
        </authorList>
    </citation>
    <scope>NUCLEOTIDE SEQUENCE</scope>
    <source>
        <strain evidence="9">AEP</strain>
    </source>
</reference>
<dbReference type="SMART" id="SM00355">
    <property type="entry name" value="ZnF_C2H2"/>
    <property type="match status" value="3"/>
</dbReference>
<evidence type="ECO:0000259" key="8">
    <source>
        <dbReference type="PROSITE" id="PS50157"/>
    </source>
</evidence>
<dbReference type="OrthoDB" id="4748970at2759"/>
<evidence type="ECO:0000256" key="4">
    <source>
        <dbReference type="ARBA" id="ARBA00022771"/>
    </source>
</evidence>
<dbReference type="InterPro" id="IPR036236">
    <property type="entry name" value="Znf_C2H2_sf"/>
</dbReference>
<dbReference type="SUPFAM" id="SSF57667">
    <property type="entry name" value="beta-beta-alpha zinc fingers"/>
    <property type="match status" value="2"/>
</dbReference>
<dbReference type="FunFam" id="3.30.160.60:FF:000624">
    <property type="entry name" value="zinc finger protein 697"/>
    <property type="match status" value="1"/>
</dbReference>
<evidence type="ECO:0000256" key="2">
    <source>
        <dbReference type="ARBA" id="ARBA00022723"/>
    </source>
</evidence>
<keyword evidence="5" id="KW-0862">Zinc</keyword>
<evidence type="ECO:0000256" key="5">
    <source>
        <dbReference type="ARBA" id="ARBA00022833"/>
    </source>
</evidence>
<organism evidence="9">
    <name type="scientific">Hydra vulgaris</name>
    <name type="common">Hydra</name>
    <name type="synonym">Hydra attenuata</name>
    <dbReference type="NCBI Taxonomy" id="6087"/>
    <lineage>
        <taxon>Eukaryota</taxon>
        <taxon>Metazoa</taxon>
        <taxon>Cnidaria</taxon>
        <taxon>Hydrozoa</taxon>
        <taxon>Hydroidolina</taxon>
        <taxon>Anthoathecata</taxon>
        <taxon>Aplanulata</taxon>
        <taxon>Hydridae</taxon>
        <taxon>Hydra</taxon>
    </lineage>
</organism>
<dbReference type="FunFam" id="3.30.160.60:FF:000021">
    <property type="entry name" value="Basic krueppel-like factor 3"/>
    <property type="match status" value="1"/>
</dbReference>
<dbReference type="PANTHER" id="PTHR23235">
    <property type="entry name" value="KRUEPPEL-LIKE TRANSCRIPTION FACTOR"/>
    <property type="match status" value="1"/>
</dbReference>
<feature type="domain" description="C2H2-type" evidence="8">
    <location>
        <begin position="247"/>
        <end position="276"/>
    </location>
</feature>
<dbReference type="PROSITE" id="PS50157">
    <property type="entry name" value="ZINC_FINGER_C2H2_2"/>
    <property type="match status" value="3"/>
</dbReference>
<dbReference type="Pfam" id="PF00096">
    <property type="entry name" value="zf-C2H2"/>
    <property type="match status" value="3"/>
</dbReference>
<keyword evidence="4 7" id="KW-0863">Zinc-finger</keyword>
<evidence type="ECO:0000256" key="7">
    <source>
        <dbReference type="PROSITE-ProRule" id="PRU00042"/>
    </source>
</evidence>
<comment type="subcellular location">
    <subcellularLocation>
        <location evidence="1">Nucleus</location>
    </subcellularLocation>
</comment>
<feature type="domain" description="C2H2-type" evidence="8">
    <location>
        <begin position="277"/>
        <end position="299"/>
    </location>
</feature>
<dbReference type="GO" id="GO:0000981">
    <property type="term" value="F:DNA-binding transcription factor activity, RNA polymerase II-specific"/>
    <property type="evidence" value="ECO:0007669"/>
    <property type="project" value="TreeGrafter"/>
</dbReference>
<accession>I3V7X3</accession>
<protein>
    <submittedName>
        <fullName evidence="9">Transcription factor KLF3</fullName>
    </submittedName>
</protein>